<dbReference type="PROSITE" id="PS50975">
    <property type="entry name" value="ATP_GRASP"/>
    <property type="match status" value="1"/>
</dbReference>
<dbReference type="PANTHER" id="PTHR43585:SF2">
    <property type="entry name" value="ATP-GRASP ENZYME FSQD"/>
    <property type="match status" value="1"/>
</dbReference>
<dbReference type="InterPro" id="IPR052032">
    <property type="entry name" value="ATP-dep_AA_Ligase"/>
</dbReference>
<name>A0A2S7Y268_BEABA</name>
<evidence type="ECO:0000313" key="6">
    <source>
        <dbReference type="EMBL" id="PQK10144.1"/>
    </source>
</evidence>
<keyword evidence="3 4" id="KW-0067">ATP-binding</keyword>
<sequence>MANIENTFRVLLNLPDSQVLLQCQWRYVQNQEPENFNNFYVASQLLVDVSPVPFPDSASIGIWINPGTAISEAFQLTSTHSAAIAAFIQQSLERKCGMVVFQIPRGSGYIRHADPWASRVADSAIVKSTKSFLSPLQKVVAVDCSAADIDCVSKALNNAAGVIATEASLCDESIKQLGEELKRRLSLPLLSTHPIQPRRVLFITWSRTSAHRASWANALALGLKVVVASSGPWSPEDPSLQKLNLDGYIELDMTLDAGFSQRIVAAVRDYPDHIDGLCGPWDEYMVPVAKAAQELGLFTNGPEPFSISTSKYLTRRTLDPEGKDYFTVKSIQELDAQLESDRQVSYPVVCKPVAGTSSSGVFRADTSSQLREAVRKTLLYSQHTTNPSVLIEPYINGPEVDCNIVLLNGRVLYTEVVDDFPCSGDLSDDATSALFIETQVAVPSRLPESEQKLISESVVAVVRQQGFTTGVFHCEARIRNSSMSYVFGKGATIPDLEPMSDPPRGQPLVYLHEVNARMPGPMSSASTLIARGLDFFGLSLLCSVGAWSTFEALSTPFSRDELCDHTWLINCLVPVSLPKIAPLFPGHSTGDLSHEAVDSKFSPILALAKTNPDLTTYVMRHHVYIEPASKLGGKEGDWLWTTCMVIRSPICRQDARRVAQELPAIYEAFVKQTYGSCAGAAVQLRSHYV</sequence>
<dbReference type="InterPro" id="IPR011761">
    <property type="entry name" value="ATP-grasp"/>
</dbReference>
<proteinExistence type="predicted"/>
<evidence type="ECO:0000259" key="5">
    <source>
        <dbReference type="PROSITE" id="PS50975"/>
    </source>
</evidence>
<dbReference type="OrthoDB" id="434648at2759"/>
<evidence type="ECO:0000256" key="4">
    <source>
        <dbReference type="PROSITE-ProRule" id="PRU00409"/>
    </source>
</evidence>
<reference evidence="6 7" key="1">
    <citation type="submission" date="2016-07" db="EMBL/GenBank/DDBJ databases">
        <title>Comparative genomics of the entomopathogenic fungus Beauveria bassiana.</title>
        <authorList>
            <person name="Valero Jimenez C.A."/>
            <person name="Zwaan B.J."/>
            <person name="Van Kan J.A."/>
            <person name="Takken W."/>
            <person name="Debets A.J."/>
            <person name="Schoustra S.E."/>
            <person name="Koenraadt C.J."/>
        </authorList>
    </citation>
    <scope>NUCLEOTIDE SEQUENCE [LARGE SCALE GENOMIC DNA]</scope>
    <source>
        <strain evidence="6 7">ARSEF 8028</strain>
    </source>
</reference>
<keyword evidence="2 4" id="KW-0547">Nucleotide-binding</keyword>
<feature type="domain" description="ATP-grasp" evidence="5">
    <location>
        <begin position="315"/>
        <end position="544"/>
    </location>
</feature>
<dbReference type="AlphaFoldDB" id="A0A2S7Y268"/>
<dbReference type="InterPro" id="IPR041472">
    <property type="entry name" value="BL00235/CARNS1_N"/>
</dbReference>
<keyword evidence="1" id="KW-0436">Ligase</keyword>
<dbReference type="GO" id="GO:0046872">
    <property type="term" value="F:metal ion binding"/>
    <property type="evidence" value="ECO:0007669"/>
    <property type="project" value="InterPro"/>
</dbReference>
<dbReference type="GO" id="GO:0016874">
    <property type="term" value="F:ligase activity"/>
    <property type="evidence" value="ECO:0007669"/>
    <property type="project" value="UniProtKB-KW"/>
</dbReference>
<dbReference type="GO" id="GO:0005524">
    <property type="term" value="F:ATP binding"/>
    <property type="evidence" value="ECO:0007669"/>
    <property type="project" value="UniProtKB-UniRule"/>
</dbReference>
<dbReference type="Pfam" id="PF13535">
    <property type="entry name" value="ATP-grasp_4"/>
    <property type="match status" value="1"/>
</dbReference>
<dbReference type="PANTHER" id="PTHR43585">
    <property type="entry name" value="FUMIPYRROLE BIOSYNTHESIS PROTEIN C"/>
    <property type="match status" value="1"/>
</dbReference>
<evidence type="ECO:0000256" key="3">
    <source>
        <dbReference type="ARBA" id="ARBA00022840"/>
    </source>
</evidence>
<protein>
    <recommendedName>
        <fullName evidence="5">ATP-grasp domain-containing protein</fullName>
    </recommendedName>
</protein>
<evidence type="ECO:0000313" key="7">
    <source>
        <dbReference type="Proteomes" id="UP000237441"/>
    </source>
</evidence>
<comment type="caution">
    <text evidence="6">The sequence shown here is derived from an EMBL/GenBank/DDBJ whole genome shotgun (WGS) entry which is preliminary data.</text>
</comment>
<gene>
    <name evidence="6" type="ORF">BB8028_0002g04680</name>
</gene>
<dbReference type="SUPFAM" id="SSF56059">
    <property type="entry name" value="Glutathione synthetase ATP-binding domain-like"/>
    <property type="match status" value="1"/>
</dbReference>
<dbReference type="Gene3D" id="3.30.470.20">
    <property type="entry name" value="ATP-grasp fold, B domain"/>
    <property type="match status" value="1"/>
</dbReference>
<evidence type="ECO:0000256" key="1">
    <source>
        <dbReference type="ARBA" id="ARBA00022598"/>
    </source>
</evidence>
<dbReference type="Pfam" id="PF18130">
    <property type="entry name" value="ATPgrasp_N"/>
    <property type="match status" value="1"/>
</dbReference>
<evidence type="ECO:0000256" key="2">
    <source>
        <dbReference type="ARBA" id="ARBA00022741"/>
    </source>
</evidence>
<dbReference type="Proteomes" id="UP000237441">
    <property type="component" value="Unassembled WGS sequence"/>
</dbReference>
<dbReference type="Gene3D" id="3.40.50.20">
    <property type="match status" value="1"/>
</dbReference>
<organism evidence="6 7">
    <name type="scientific">Beauveria bassiana</name>
    <name type="common">White muscardine disease fungus</name>
    <name type="synonym">Tritirachium shiotae</name>
    <dbReference type="NCBI Taxonomy" id="176275"/>
    <lineage>
        <taxon>Eukaryota</taxon>
        <taxon>Fungi</taxon>
        <taxon>Dikarya</taxon>
        <taxon>Ascomycota</taxon>
        <taxon>Pezizomycotina</taxon>
        <taxon>Sordariomycetes</taxon>
        <taxon>Hypocreomycetidae</taxon>
        <taxon>Hypocreales</taxon>
        <taxon>Cordycipitaceae</taxon>
        <taxon>Beauveria</taxon>
    </lineage>
</organism>
<dbReference type="EMBL" id="JRHA01000002">
    <property type="protein sequence ID" value="PQK10144.1"/>
    <property type="molecule type" value="Genomic_DNA"/>
</dbReference>
<accession>A0A2S7Y268</accession>